<keyword evidence="3" id="KW-1185">Reference proteome</keyword>
<dbReference type="PANTHER" id="PTHR43603">
    <property type="entry name" value="COBW DOMAIN-CONTAINING PROTEIN DDB_G0274527"/>
    <property type="match status" value="1"/>
</dbReference>
<gene>
    <name evidence="2" type="ORF">AB0A88_33935</name>
</gene>
<dbReference type="PANTHER" id="PTHR43603:SF1">
    <property type="entry name" value="ZINC-REGULATED GTPASE METALLOPROTEIN ACTIVATOR 1"/>
    <property type="match status" value="1"/>
</dbReference>
<dbReference type="SMART" id="SM00833">
    <property type="entry name" value="CobW_C"/>
    <property type="match status" value="1"/>
</dbReference>
<comment type="caution">
    <text evidence="2">The sequence shown here is derived from an EMBL/GenBank/DDBJ whole genome shotgun (WGS) entry which is preliminary data.</text>
</comment>
<dbReference type="RefSeq" id="WP_358471398.1">
    <property type="nucleotide sequence ID" value="NZ_JBEZAE010000033.1"/>
</dbReference>
<dbReference type="InterPro" id="IPR027417">
    <property type="entry name" value="P-loop_NTPase"/>
</dbReference>
<dbReference type="Gene3D" id="3.40.50.300">
    <property type="entry name" value="P-loop containing nucleotide triphosphate hydrolases"/>
    <property type="match status" value="1"/>
</dbReference>
<reference evidence="2 3" key="1">
    <citation type="submission" date="2024-06" db="EMBL/GenBank/DDBJ databases">
        <title>The Natural Products Discovery Center: Release of the First 8490 Sequenced Strains for Exploring Actinobacteria Biosynthetic Diversity.</title>
        <authorList>
            <person name="Kalkreuter E."/>
            <person name="Kautsar S.A."/>
            <person name="Yang D."/>
            <person name="Bader C.D."/>
            <person name="Teijaro C.N."/>
            <person name="Fluegel L."/>
            <person name="Davis C.M."/>
            <person name="Simpson J.R."/>
            <person name="Lauterbach L."/>
            <person name="Steele A.D."/>
            <person name="Gui C."/>
            <person name="Meng S."/>
            <person name="Li G."/>
            <person name="Viehrig K."/>
            <person name="Ye F."/>
            <person name="Su P."/>
            <person name="Kiefer A.F."/>
            <person name="Nichols A."/>
            <person name="Cepeda A.J."/>
            <person name="Yan W."/>
            <person name="Fan B."/>
            <person name="Jiang Y."/>
            <person name="Adhikari A."/>
            <person name="Zheng C.-J."/>
            <person name="Schuster L."/>
            <person name="Cowan T.M."/>
            <person name="Smanski M.J."/>
            <person name="Chevrette M.G."/>
            <person name="De Carvalho L.P.S."/>
            <person name="Shen B."/>
        </authorList>
    </citation>
    <scope>NUCLEOTIDE SEQUENCE [LARGE SCALE GENOMIC DNA]</scope>
    <source>
        <strain evidence="2 3">NPDC045974</strain>
    </source>
</reference>
<evidence type="ECO:0000313" key="3">
    <source>
        <dbReference type="Proteomes" id="UP001551329"/>
    </source>
</evidence>
<dbReference type="EMBL" id="JBEZAE010000033">
    <property type="protein sequence ID" value="MEU7075103.1"/>
    <property type="molecule type" value="Genomic_DNA"/>
</dbReference>
<dbReference type="Pfam" id="PF07683">
    <property type="entry name" value="CobW_C"/>
    <property type="match status" value="1"/>
</dbReference>
<name>A0ABV3CK03_9ACTN</name>
<evidence type="ECO:0000259" key="1">
    <source>
        <dbReference type="SMART" id="SM00833"/>
    </source>
</evidence>
<organism evidence="2 3">
    <name type="scientific">Streptomyces narbonensis</name>
    <dbReference type="NCBI Taxonomy" id="67333"/>
    <lineage>
        <taxon>Bacteria</taxon>
        <taxon>Bacillati</taxon>
        <taxon>Actinomycetota</taxon>
        <taxon>Actinomycetes</taxon>
        <taxon>Kitasatosporales</taxon>
        <taxon>Streptomycetaceae</taxon>
        <taxon>Streptomyces</taxon>
    </lineage>
</organism>
<dbReference type="SUPFAM" id="SSF90002">
    <property type="entry name" value="Hypothetical protein YjiA, C-terminal domain"/>
    <property type="match status" value="1"/>
</dbReference>
<dbReference type="Proteomes" id="UP001551329">
    <property type="component" value="Unassembled WGS sequence"/>
</dbReference>
<protein>
    <submittedName>
        <fullName evidence="2">GTP-binding protein</fullName>
    </submittedName>
</protein>
<sequence>MLAVALVGGLHSDARRAAVDRLLADVPGSVALHHDLATAPDTGTVARTVRDATGVLSSGETPLVNDCACCALREDLVPELERLRDSGLTRLAVVELWDSVEPRAMAEVVAAAGFRIGAVVTAVDPALLLPYLGNGDDLADVGLAAAATDRRTVADTWARQLEYAPVLAVAEGPGPGADPADRALLDQLHPTARRIPVEGGGLAAAVFAGFDVEAAAAAQHPACALLPQEADEHGVATYVWRHHRPFHPERLYAALEGLTCAAARSRGRFYLADRPDTLLAWEAAGGALSVESAGPWLASLPDAAWELVPPVRRAAAALDWHPEHGDRCQHLVFTSPGLDREGLAELLGSCVLTDAEYAAGRESWQGAVSAFGAFPEV</sequence>
<dbReference type="InterPro" id="IPR051927">
    <property type="entry name" value="Zn_Chap_cDPG_Synth"/>
</dbReference>
<evidence type="ECO:0000313" key="2">
    <source>
        <dbReference type="EMBL" id="MEU7075103.1"/>
    </source>
</evidence>
<proteinExistence type="predicted"/>
<accession>A0ABV3CK03</accession>
<dbReference type="InterPro" id="IPR011629">
    <property type="entry name" value="CobW-like_C"/>
</dbReference>
<feature type="domain" description="CobW C-terminal" evidence="1">
    <location>
        <begin position="235"/>
        <end position="351"/>
    </location>
</feature>